<sequence length="256" mass="28951">MLRIPACRLTPTVISLTSILYLVVWHDCRISHGKYPLTTSFISQQPDSPAHPFIASGSAQIIPLCVDRCFLGHWLDAAQQGPCFGLDCNCLFFILKGHDIQEGNLMRFQQIKDLLLYLEQVHHQLGLCYGRLMAQVDGERSRLLLAYLQQREEAAKSQLDDYLSELGEGVKETWLERGFSEDLLPGIRHLSLPATAQTQDIVQLVCRQEEKLIGELSHLARECPTEETVRLLGGLAEQEQTRLTRLVHGAHRLDDL</sequence>
<evidence type="ECO:0000313" key="2">
    <source>
        <dbReference type="Proteomes" id="UP000859505"/>
    </source>
</evidence>
<reference evidence="1" key="2">
    <citation type="submission" date="2020-01" db="EMBL/GenBank/DDBJ databases">
        <authorList>
            <consortium name="NCBI Pathogen Detection Project"/>
        </authorList>
    </citation>
    <scope>NUCLEOTIDE SEQUENCE</scope>
    <source>
        <strain evidence="1">OLC2673_Aeromonas</strain>
    </source>
</reference>
<protein>
    <submittedName>
        <fullName evidence="1">Uncharacterized protein</fullName>
    </submittedName>
</protein>
<proteinExistence type="predicted"/>
<dbReference type="EMBL" id="DACTUL010000054">
    <property type="protein sequence ID" value="HAT6346442.1"/>
    <property type="molecule type" value="Genomic_DNA"/>
</dbReference>
<gene>
    <name evidence="1" type="ORF">JAJ28_004251</name>
</gene>
<dbReference type="Proteomes" id="UP000859505">
    <property type="component" value="Unassembled WGS sequence"/>
</dbReference>
<organism evidence="1 2">
    <name type="scientific">Aeromonas hydrophila</name>
    <dbReference type="NCBI Taxonomy" id="644"/>
    <lineage>
        <taxon>Bacteria</taxon>
        <taxon>Pseudomonadati</taxon>
        <taxon>Pseudomonadota</taxon>
        <taxon>Gammaproteobacteria</taxon>
        <taxon>Aeromonadales</taxon>
        <taxon>Aeromonadaceae</taxon>
        <taxon>Aeromonas</taxon>
    </lineage>
</organism>
<name>A0AAD3UE33_AERHY</name>
<accession>A0AAD3UE33</accession>
<reference evidence="1" key="1">
    <citation type="journal article" date="2018" name="Genome Biol.">
        <title>SKESA: strategic k-mer extension for scrupulous assemblies.</title>
        <authorList>
            <person name="Souvorov A."/>
            <person name="Agarwala R."/>
            <person name="Lipman D.J."/>
        </authorList>
    </citation>
    <scope>NUCLEOTIDE SEQUENCE</scope>
    <source>
        <strain evidence="1">OLC2673_Aeromonas</strain>
    </source>
</reference>
<evidence type="ECO:0000313" key="1">
    <source>
        <dbReference type="EMBL" id="HAT6346442.1"/>
    </source>
</evidence>
<dbReference type="AlphaFoldDB" id="A0AAD3UE33"/>
<comment type="caution">
    <text evidence="1">The sequence shown here is derived from an EMBL/GenBank/DDBJ whole genome shotgun (WGS) entry which is preliminary data.</text>
</comment>